<evidence type="ECO:0000313" key="2">
    <source>
        <dbReference type="EMBL" id="PCI95269.1"/>
    </source>
</evidence>
<keyword evidence="1" id="KW-0812">Transmembrane</keyword>
<evidence type="ECO:0000256" key="1">
    <source>
        <dbReference type="SAM" id="Phobius"/>
    </source>
</evidence>
<keyword evidence="1" id="KW-1133">Transmembrane helix</keyword>
<accession>A0A2A4YLA6</accession>
<protein>
    <submittedName>
        <fullName evidence="2">Uncharacterized protein</fullName>
    </submittedName>
</protein>
<keyword evidence="1" id="KW-0472">Membrane</keyword>
<dbReference type="GO" id="GO:0005886">
    <property type="term" value="C:plasma membrane"/>
    <property type="evidence" value="ECO:0007669"/>
    <property type="project" value="TreeGrafter"/>
</dbReference>
<dbReference type="EMBL" id="NVUU01000024">
    <property type="protein sequence ID" value="PCI95269.1"/>
    <property type="molecule type" value="Genomic_DNA"/>
</dbReference>
<sequence>MSTFHEKYQGNFIHIADFKEFFKRRRKLIIFMGVLSAVFTFALLLTTNPKYILKGSFKEALQKGDPLSSSLAKSLFKGSSQIDLGAQAQSVMLSRESLNEIVRQLGLQGEMKPASIKKNLTNRWKKNLNLLSKKQINAVPVLSFVKVVYFGSITKVLHLEALVDDKVRITASNGKVLGVQPIGEMFVYEDFVFSLSSHKATIAPGCSFSLVFHPIENAVDTLLKRLSIKVRRDDASILDIVYKDVNPHRGTRVLNTLMYNYKQYLVKENDRIAKAQLQYLNARQDYLSDKIEDTLKEHVKYLQENLGERGFIGLHQELEMVENKKRRHHERLLDIDLSLGKLKRLRSEKLLCLNEPILGRDVALFQNTLFGLKKQKDTIDLRNLLRIASIKKSKKPKHGYSFLKTKREIPCFLYYKDKYDQLDEKIDQMERRDLLPAFAMMKKGLSDLYHAKDLREVRDPFHFGFEKKQRDINNIRRFKEQIQGMLKENDVHNVGFHKACFSDGIDGRVLPEIQNAPLMNDSLVRINHLLELKEAILMKSLFAEEEVSREFSTIDLETAKKLFIDYTKELDEIILKEKHLSYSCCSLSKENFEMSSLTNILEDPISAEILNRAAKHSLELKNEKHFSEKDKIRLVAKLSRERKALSAHLKEMVHLAGMQKDLIEEKLKALQVVMGDLINQEIAIIEDQIDSAIDEKLQTLHMEKAQVSAKLKDLQGGMKDLPSKWLLENRLQLKADLNVSMMESLTHLVESKNVEHHLLQIESKPIDHAYIPLKPKQPPIMLLSAIGGIFGCLLTMGALAFKKTAANELPVSLEALAFRDFKVAGKFSKSFEKSDFASLSEKDLQILRKLSNFALTNDTQIVGASLGSSPSYLSALASLLALGKRKTLLIELYHTNKASRAGLLHYLLGKKKELPIQRKGDFHLLPLGESTKYTMELLTRKKFEELLSLLKEQYEVILIGLNKGACSAESHKLLQLCEKMLITLDEESLDDLYPYFEWEGKTGESSCMYLSFE</sequence>
<comment type="caution">
    <text evidence="2">The sequence shown here is derived from an EMBL/GenBank/DDBJ whole genome shotgun (WGS) entry which is preliminary data.</text>
</comment>
<dbReference type="InterPro" id="IPR050445">
    <property type="entry name" value="Bact_polysacc_biosynth/exp"/>
</dbReference>
<feature type="transmembrane region" description="Helical" evidence="1">
    <location>
        <begin position="28"/>
        <end position="46"/>
    </location>
</feature>
<gene>
    <name evidence="2" type="ORF">COB11_02610</name>
</gene>
<dbReference type="Proteomes" id="UP000217838">
    <property type="component" value="Unassembled WGS sequence"/>
</dbReference>
<feature type="transmembrane region" description="Helical" evidence="1">
    <location>
        <begin position="780"/>
        <end position="801"/>
    </location>
</feature>
<evidence type="ECO:0000313" key="3">
    <source>
        <dbReference type="Proteomes" id="UP000217838"/>
    </source>
</evidence>
<dbReference type="AlphaFoldDB" id="A0A2A4YLA6"/>
<dbReference type="PANTHER" id="PTHR32309">
    <property type="entry name" value="TYROSINE-PROTEIN KINASE"/>
    <property type="match status" value="1"/>
</dbReference>
<dbReference type="Gene3D" id="3.40.50.300">
    <property type="entry name" value="P-loop containing nucleotide triphosphate hydrolases"/>
    <property type="match status" value="1"/>
</dbReference>
<name>A0A2A4YLA6_UNCAE</name>
<reference evidence="3" key="1">
    <citation type="submission" date="2017-08" db="EMBL/GenBank/DDBJ databases">
        <title>A dynamic microbial community with high functional redundancy inhabits the cold, oxic subseafloor aquifer.</title>
        <authorList>
            <person name="Tully B.J."/>
            <person name="Wheat C.G."/>
            <person name="Glazer B.T."/>
            <person name="Huber J.A."/>
        </authorList>
    </citation>
    <scope>NUCLEOTIDE SEQUENCE [LARGE SCALE GENOMIC DNA]</scope>
</reference>
<dbReference type="PANTHER" id="PTHR32309:SF13">
    <property type="entry name" value="FERRIC ENTEROBACTIN TRANSPORT PROTEIN FEPE"/>
    <property type="match status" value="1"/>
</dbReference>
<dbReference type="GO" id="GO:0004713">
    <property type="term" value="F:protein tyrosine kinase activity"/>
    <property type="evidence" value="ECO:0007669"/>
    <property type="project" value="TreeGrafter"/>
</dbReference>
<dbReference type="InterPro" id="IPR027417">
    <property type="entry name" value="P-loop_NTPase"/>
</dbReference>
<organism evidence="2 3">
    <name type="scientific">Aerophobetes bacterium</name>
    <dbReference type="NCBI Taxonomy" id="2030807"/>
    <lineage>
        <taxon>Bacteria</taxon>
        <taxon>Candidatus Aerophobota</taxon>
    </lineage>
</organism>
<proteinExistence type="predicted"/>